<accession>A0ABY8IWH8</accession>
<protein>
    <recommendedName>
        <fullName evidence="2">Ribose 5-phosphate isomerase A</fullName>
        <ecNumber evidence="2">5.3.1.6</ecNumber>
    </recommendedName>
</protein>
<evidence type="ECO:0000256" key="1">
    <source>
        <dbReference type="ARBA" id="ARBA00023235"/>
    </source>
</evidence>
<dbReference type="SUPFAM" id="SSF75445">
    <property type="entry name" value="D-ribose-5-phosphate isomerase (RpiA), lid domain"/>
    <property type="match status" value="1"/>
</dbReference>
<dbReference type="EC" id="5.3.1.6" evidence="2"/>
<dbReference type="SUPFAM" id="SSF100950">
    <property type="entry name" value="NagB/RpiA/CoA transferase-like"/>
    <property type="match status" value="1"/>
</dbReference>
<dbReference type="Proteomes" id="UP001221597">
    <property type="component" value="Chromosome"/>
</dbReference>
<sequence>MQWLRIMKSIHLKRLSLFFYKDLGNNKVDEVIEMTWNNSLANILNWSGEISNQSDKMQVAEQVSDFVKDGDVIGVGSGSTAFLALQAIAERVKKERMNVQTIPTSKEAALNCTVLGLPVTALTAARPDWGFDGADEVDGTKRLIKGRGGALFAEKLVMASAQKTYILVDESKFVSKLGAAFAVPIEIDPRAIHLVETKLYEAFSTEAVSLRMAASKDGPVITEAGNVLLDVKFEEITSNMEREISALPGVIESGLFLDYPVEILSV</sequence>
<evidence type="ECO:0000313" key="3">
    <source>
        <dbReference type="EMBL" id="WFT74565.1"/>
    </source>
</evidence>
<keyword evidence="1 3" id="KW-0413">Isomerase</keyword>
<dbReference type="CDD" id="cd01398">
    <property type="entry name" value="RPI_A"/>
    <property type="match status" value="1"/>
</dbReference>
<name>A0ABY8IWH8_9BACI</name>
<dbReference type="GO" id="GO:0004751">
    <property type="term" value="F:ribose-5-phosphate isomerase activity"/>
    <property type="evidence" value="ECO:0007669"/>
    <property type="project" value="UniProtKB-EC"/>
</dbReference>
<dbReference type="Gene3D" id="3.40.50.1360">
    <property type="match status" value="1"/>
</dbReference>
<dbReference type="InterPro" id="IPR004788">
    <property type="entry name" value="Ribose5P_isomerase_type_A"/>
</dbReference>
<dbReference type="RefSeq" id="WP_283076561.1">
    <property type="nucleotide sequence ID" value="NZ_CP121671.1"/>
</dbReference>
<dbReference type="NCBIfam" id="TIGR00021">
    <property type="entry name" value="rpiA"/>
    <property type="match status" value="1"/>
</dbReference>
<dbReference type="EMBL" id="CP121671">
    <property type="protein sequence ID" value="WFT74565.1"/>
    <property type="molecule type" value="Genomic_DNA"/>
</dbReference>
<dbReference type="Gene3D" id="3.30.70.260">
    <property type="match status" value="1"/>
</dbReference>
<dbReference type="InterPro" id="IPR037171">
    <property type="entry name" value="NagB/RpiA_transferase-like"/>
</dbReference>
<evidence type="ECO:0000256" key="2">
    <source>
        <dbReference type="NCBIfam" id="TIGR00021"/>
    </source>
</evidence>
<dbReference type="PANTHER" id="PTHR11934:SF0">
    <property type="entry name" value="RIBOSE-5-PHOSPHATE ISOMERASE"/>
    <property type="match status" value="1"/>
</dbReference>
<dbReference type="SMART" id="SM01134">
    <property type="entry name" value="DeoRC"/>
    <property type="match status" value="1"/>
</dbReference>
<gene>
    <name evidence="3" type="primary">rpiA</name>
    <name evidence="3" type="ORF">P9989_19785</name>
</gene>
<dbReference type="PANTHER" id="PTHR11934">
    <property type="entry name" value="RIBOSE-5-PHOSPHATE ISOMERASE"/>
    <property type="match status" value="1"/>
</dbReference>
<proteinExistence type="predicted"/>
<evidence type="ECO:0000313" key="4">
    <source>
        <dbReference type="Proteomes" id="UP001221597"/>
    </source>
</evidence>
<keyword evidence="4" id="KW-1185">Reference proteome</keyword>
<organism evidence="3 4">
    <name type="scientific">Halobacillus naozhouensis</name>
    <dbReference type="NCBI Taxonomy" id="554880"/>
    <lineage>
        <taxon>Bacteria</taxon>
        <taxon>Bacillati</taxon>
        <taxon>Bacillota</taxon>
        <taxon>Bacilli</taxon>
        <taxon>Bacillales</taxon>
        <taxon>Bacillaceae</taxon>
        <taxon>Halobacillus</taxon>
    </lineage>
</organism>
<reference evidence="3 4" key="1">
    <citation type="submission" date="2023-04" db="EMBL/GenBank/DDBJ databases">
        <title>Genome sequence of Halobacillus naozhouensis KACC 21980.</title>
        <authorList>
            <person name="Kim S."/>
            <person name="Heo J."/>
            <person name="Kwon S.-W."/>
        </authorList>
    </citation>
    <scope>NUCLEOTIDE SEQUENCE [LARGE SCALE GENOMIC DNA]</scope>
    <source>
        <strain evidence="3 4">KCTC 13234</strain>
    </source>
</reference>
<dbReference type="Pfam" id="PF06026">
    <property type="entry name" value="Rib_5-P_isom_A"/>
    <property type="match status" value="1"/>
</dbReference>